<organism evidence="1 2">
    <name type="scientific">Dendrobium thyrsiflorum</name>
    <name type="common">Pinecone-like raceme dendrobium</name>
    <name type="synonym">Orchid</name>
    <dbReference type="NCBI Taxonomy" id="117978"/>
    <lineage>
        <taxon>Eukaryota</taxon>
        <taxon>Viridiplantae</taxon>
        <taxon>Streptophyta</taxon>
        <taxon>Embryophyta</taxon>
        <taxon>Tracheophyta</taxon>
        <taxon>Spermatophyta</taxon>
        <taxon>Magnoliopsida</taxon>
        <taxon>Liliopsida</taxon>
        <taxon>Asparagales</taxon>
        <taxon>Orchidaceae</taxon>
        <taxon>Epidendroideae</taxon>
        <taxon>Malaxideae</taxon>
        <taxon>Dendrobiinae</taxon>
        <taxon>Dendrobium</taxon>
    </lineage>
</organism>
<name>A0ABD0VD96_DENTH</name>
<accession>A0ABD0VD96</accession>
<proteinExistence type="predicted"/>
<gene>
    <name evidence="1" type="ORF">M5K25_007067</name>
</gene>
<sequence>MRRATEVETMRSTAASSLCARLSAWTVRMASVLSVRPRRIGWRLSRGPETIIELEEEVGLGFLRKRLVKWKRGKDGRWKRGGNGVKWHAAAAVAVAAIRFGRFPALNFARQKPEKIKIYNNLIDHYLDRRGFKFKF</sequence>
<protein>
    <submittedName>
        <fullName evidence="1">Uncharacterized protein</fullName>
    </submittedName>
</protein>
<comment type="caution">
    <text evidence="1">The sequence shown here is derived from an EMBL/GenBank/DDBJ whole genome shotgun (WGS) entry which is preliminary data.</text>
</comment>
<keyword evidence="2" id="KW-1185">Reference proteome</keyword>
<dbReference type="Proteomes" id="UP001552299">
    <property type="component" value="Unassembled WGS sequence"/>
</dbReference>
<evidence type="ECO:0000313" key="2">
    <source>
        <dbReference type="Proteomes" id="UP001552299"/>
    </source>
</evidence>
<reference evidence="1 2" key="1">
    <citation type="journal article" date="2024" name="Plant Biotechnol. J.">
        <title>Dendrobium thyrsiflorum genome and its molecular insights into genes involved in important horticultural traits.</title>
        <authorList>
            <person name="Chen B."/>
            <person name="Wang J.Y."/>
            <person name="Zheng P.J."/>
            <person name="Li K.L."/>
            <person name="Liang Y.M."/>
            <person name="Chen X.F."/>
            <person name="Zhang C."/>
            <person name="Zhao X."/>
            <person name="He X."/>
            <person name="Zhang G.Q."/>
            <person name="Liu Z.J."/>
            <person name="Xu Q."/>
        </authorList>
    </citation>
    <scope>NUCLEOTIDE SEQUENCE [LARGE SCALE GENOMIC DNA]</scope>
    <source>
        <strain evidence="1">GZMU011</strain>
    </source>
</reference>
<dbReference type="EMBL" id="JANQDX010000006">
    <property type="protein sequence ID" value="KAL0923025.1"/>
    <property type="molecule type" value="Genomic_DNA"/>
</dbReference>
<dbReference type="AlphaFoldDB" id="A0ABD0VD96"/>
<evidence type="ECO:0000313" key="1">
    <source>
        <dbReference type="EMBL" id="KAL0923025.1"/>
    </source>
</evidence>